<dbReference type="AlphaFoldDB" id="A0AA36G0Y1"/>
<protein>
    <submittedName>
        <fullName evidence="2">Uncharacterized protein</fullName>
    </submittedName>
</protein>
<comment type="caution">
    <text evidence="2">The sequence shown here is derived from an EMBL/GenBank/DDBJ whole genome shotgun (WGS) entry which is preliminary data.</text>
</comment>
<evidence type="ECO:0000313" key="2">
    <source>
        <dbReference type="EMBL" id="CAJ0574260.1"/>
    </source>
</evidence>
<reference evidence="2" key="1">
    <citation type="submission" date="2023-06" db="EMBL/GenBank/DDBJ databases">
        <authorList>
            <person name="Delattre M."/>
        </authorList>
    </citation>
    <scope>NUCLEOTIDE SEQUENCE</scope>
    <source>
        <strain evidence="2">AF72</strain>
    </source>
</reference>
<dbReference type="EMBL" id="CATQJA010002628">
    <property type="protein sequence ID" value="CAJ0574260.1"/>
    <property type="molecule type" value="Genomic_DNA"/>
</dbReference>
<keyword evidence="1" id="KW-0732">Signal</keyword>
<evidence type="ECO:0000256" key="1">
    <source>
        <dbReference type="SAM" id="SignalP"/>
    </source>
</evidence>
<sequence>MWSILCLVALFATVFASFNPNEPNPYQDWIHISIANQPGQQKLGYAVTKDAALLAKHNGTVVHKVVTSGADFSVTPNQYYGVRVVLEVPSMEVGKNYEKVFNFTHIDVLGLNFIEVIGNKDKKIEFIAPTQVVAFKYTNDAPEFSASFSTYELKDERAYLCPIPGYLTGGANGLLYDSTYPKNTDGFSYVCSQYFYSTDKGRKFWASGTLADGDQFYLRNMKTQKKIDVNVEPSKNTTIAFPPNEDFVLYFVGTRSPNKERKFKTHTQQHENNE</sequence>
<dbReference type="Proteomes" id="UP001177023">
    <property type="component" value="Unassembled WGS sequence"/>
</dbReference>
<name>A0AA36G0Y1_9BILA</name>
<evidence type="ECO:0000313" key="3">
    <source>
        <dbReference type="Proteomes" id="UP001177023"/>
    </source>
</evidence>
<feature type="non-terminal residue" evidence="2">
    <location>
        <position position="1"/>
    </location>
</feature>
<accession>A0AA36G0Y1</accession>
<organism evidence="2 3">
    <name type="scientific">Mesorhabditis spiculigera</name>
    <dbReference type="NCBI Taxonomy" id="96644"/>
    <lineage>
        <taxon>Eukaryota</taxon>
        <taxon>Metazoa</taxon>
        <taxon>Ecdysozoa</taxon>
        <taxon>Nematoda</taxon>
        <taxon>Chromadorea</taxon>
        <taxon>Rhabditida</taxon>
        <taxon>Rhabditina</taxon>
        <taxon>Rhabditomorpha</taxon>
        <taxon>Rhabditoidea</taxon>
        <taxon>Rhabditidae</taxon>
        <taxon>Mesorhabditinae</taxon>
        <taxon>Mesorhabditis</taxon>
    </lineage>
</organism>
<gene>
    <name evidence="2" type="ORF">MSPICULIGERA_LOCUS12600</name>
</gene>
<keyword evidence="3" id="KW-1185">Reference proteome</keyword>
<proteinExistence type="predicted"/>
<feature type="chain" id="PRO_5041208671" evidence="1">
    <location>
        <begin position="17"/>
        <end position="274"/>
    </location>
</feature>
<feature type="signal peptide" evidence="1">
    <location>
        <begin position="1"/>
        <end position="16"/>
    </location>
</feature>